<dbReference type="Proteomes" id="UP001044222">
    <property type="component" value="Chromosome 14"/>
</dbReference>
<sequence>MTRTKRRKLETEVPNCSERGLLLKPRPRSGISTVVSFGKTSRNTSGGGNVYMVSKKQFFARVCVCVCVCNDNTSLKFNIDLQHNRAPAVQN</sequence>
<reference evidence="1" key="1">
    <citation type="submission" date="2021-01" db="EMBL/GenBank/DDBJ databases">
        <title>A chromosome-scale assembly of European eel, Anguilla anguilla.</title>
        <authorList>
            <person name="Henkel C."/>
            <person name="Jong-Raadsen S.A."/>
            <person name="Dufour S."/>
            <person name="Weltzien F.-A."/>
            <person name="Palstra A.P."/>
            <person name="Pelster B."/>
            <person name="Spaink H.P."/>
            <person name="Van Den Thillart G.E."/>
            <person name="Jansen H."/>
            <person name="Zahm M."/>
            <person name="Klopp C."/>
            <person name="Cedric C."/>
            <person name="Louis A."/>
            <person name="Berthelot C."/>
            <person name="Parey E."/>
            <person name="Roest Crollius H."/>
            <person name="Montfort J."/>
            <person name="Robinson-Rechavi M."/>
            <person name="Bucao C."/>
            <person name="Bouchez O."/>
            <person name="Gislard M."/>
            <person name="Lluch J."/>
            <person name="Milhes M."/>
            <person name="Lampietro C."/>
            <person name="Lopez Roques C."/>
            <person name="Donnadieu C."/>
            <person name="Braasch I."/>
            <person name="Desvignes T."/>
            <person name="Postlethwait J."/>
            <person name="Bobe J."/>
            <person name="Guiguen Y."/>
            <person name="Dirks R."/>
        </authorList>
    </citation>
    <scope>NUCLEOTIDE SEQUENCE</scope>
    <source>
        <strain evidence="1">Tag_6206</strain>
        <tissue evidence="1">Liver</tissue>
    </source>
</reference>
<dbReference type="EMBL" id="JAFIRN010000014">
    <property type="protein sequence ID" value="KAG5835502.1"/>
    <property type="molecule type" value="Genomic_DNA"/>
</dbReference>
<keyword evidence="2" id="KW-1185">Reference proteome</keyword>
<comment type="caution">
    <text evidence="1">The sequence shown here is derived from an EMBL/GenBank/DDBJ whole genome shotgun (WGS) entry which is preliminary data.</text>
</comment>
<evidence type="ECO:0000313" key="2">
    <source>
        <dbReference type="Proteomes" id="UP001044222"/>
    </source>
</evidence>
<protein>
    <submittedName>
        <fullName evidence="1">Uncharacterized protein</fullName>
    </submittedName>
</protein>
<accession>A0A9D3LQZ8</accession>
<evidence type="ECO:0000313" key="1">
    <source>
        <dbReference type="EMBL" id="KAG5835502.1"/>
    </source>
</evidence>
<proteinExistence type="predicted"/>
<gene>
    <name evidence="1" type="ORF">ANANG_G00244700</name>
</gene>
<dbReference type="AlphaFoldDB" id="A0A9D3LQZ8"/>
<organism evidence="1 2">
    <name type="scientific">Anguilla anguilla</name>
    <name type="common">European freshwater eel</name>
    <name type="synonym">Muraena anguilla</name>
    <dbReference type="NCBI Taxonomy" id="7936"/>
    <lineage>
        <taxon>Eukaryota</taxon>
        <taxon>Metazoa</taxon>
        <taxon>Chordata</taxon>
        <taxon>Craniata</taxon>
        <taxon>Vertebrata</taxon>
        <taxon>Euteleostomi</taxon>
        <taxon>Actinopterygii</taxon>
        <taxon>Neopterygii</taxon>
        <taxon>Teleostei</taxon>
        <taxon>Anguilliformes</taxon>
        <taxon>Anguillidae</taxon>
        <taxon>Anguilla</taxon>
    </lineage>
</organism>
<name>A0A9D3LQZ8_ANGAN</name>